<organism evidence="1 2">
    <name type="scientific">Spirosoma aureum</name>
    <dbReference type="NCBI Taxonomy" id="2692134"/>
    <lineage>
        <taxon>Bacteria</taxon>
        <taxon>Pseudomonadati</taxon>
        <taxon>Bacteroidota</taxon>
        <taxon>Cytophagia</taxon>
        <taxon>Cytophagales</taxon>
        <taxon>Cytophagaceae</taxon>
        <taxon>Spirosoma</taxon>
    </lineage>
</organism>
<dbReference type="Proteomes" id="UP000501802">
    <property type="component" value="Chromosome"/>
</dbReference>
<dbReference type="AlphaFoldDB" id="A0A6G9AKU4"/>
<dbReference type="RefSeq" id="WP_167207836.1">
    <property type="nucleotide sequence ID" value="NZ_CP050063.1"/>
</dbReference>
<accession>A0A6G9AKU4</accession>
<evidence type="ECO:0000313" key="2">
    <source>
        <dbReference type="Proteomes" id="UP000501802"/>
    </source>
</evidence>
<name>A0A6G9AKU4_9BACT</name>
<dbReference type="KEGG" id="spib:G8759_10875"/>
<dbReference type="EMBL" id="CP050063">
    <property type="protein sequence ID" value="QIP13092.1"/>
    <property type="molecule type" value="Genomic_DNA"/>
</dbReference>
<protein>
    <recommendedName>
        <fullName evidence="3">Type VI secretion system baseplate subunit TssF</fullName>
    </recommendedName>
</protein>
<sequence>MTPQRQRSREAIRSEMIQEVARLWSYDESDMAVESFDPLVGMLLGAFATGIEGLHHELQNSRSRIVQRLATLLTPDVMTGPQPAHAIMRTHVIDPSFEVLPTHPFSCSVGGREIHFSAAGSFPLFNAKIKTVVVQNKIKEYGPSAKESFMNQILPGNQCWVGLTVDPDLDSFENLLLFFDWRNDPLRSVHLDQVADIRLYLGQTEISATPGLPESYLLSDNSLSSQLHEHTRRYYGRHFLSVSSISKKTEQPLSLAEYRQKCPAELSQGLTAEESAKFFSQELVWLKLQFPESLSDEVTYRTQIDVNAFPVVNRKLCVDPHDLRPLFNVFPVRLEAQESFLEMIDLETNNGQKISQAQQITRDAQNQYVLRQGGITRFDERDGYDIVSYLITLLRDESAMFMALGRSELESEVEEIRKRLEKINTAIGEGNEQNTFLTVKTTEKTGRLTVKFWSTKGDLANRIPFGTKLSKDRSQIVFSDDETVLLTTSTGGKQRLKPDENLPAFRQALLTRGRVVTIEDIKAVCFAELGDKLSGVRVTKGLSTGAMKTQGLTRTIDVILMPNPAKPVTAEQWEDYCHRLKHLIEQQSFAAMPYRVMLKK</sequence>
<keyword evidence="2" id="KW-1185">Reference proteome</keyword>
<gene>
    <name evidence="1" type="ORF">G8759_10875</name>
</gene>
<evidence type="ECO:0008006" key="3">
    <source>
        <dbReference type="Google" id="ProtNLM"/>
    </source>
</evidence>
<proteinExistence type="predicted"/>
<evidence type="ECO:0000313" key="1">
    <source>
        <dbReference type="EMBL" id="QIP13092.1"/>
    </source>
</evidence>
<reference evidence="1 2" key="1">
    <citation type="submission" date="2020-03" db="EMBL/GenBank/DDBJ databases">
        <authorList>
            <person name="Kim M.K."/>
        </authorList>
    </citation>
    <scope>NUCLEOTIDE SEQUENCE [LARGE SCALE GENOMIC DNA]</scope>
    <source>
        <strain evidence="1 2">BT328</strain>
    </source>
</reference>